<dbReference type="OrthoDB" id="693928at2759"/>
<dbReference type="InterPro" id="IPR036047">
    <property type="entry name" value="F-box-like_dom_sf"/>
</dbReference>
<dbReference type="PANTHER" id="PTHR32133">
    <property type="entry name" value="OS07G0120400 PROTEIN"/>
    <property type="match status" value="1"/>
</dbReference>
<feature type="non-terminal residue" evidence="3">
    <location>
        <position position="1"/>
    </location>
</feature>
<comment type="caution">
    <text evidence="3">The sequence shown here is derived from an EMBL/GenBank/DDBJ whole genome shotgun (WGS) entry which is preliminary data.</text>
</comment>
<gene>
    <name evidence="2" type="ORF">EJB05_13814</name>
    <name evidence="3" type="ORF">EJB05_13820</name>
</gene>
<dbReference type="SMART" id="SM00256">
    <property type="entry name" value="FBOX"/>
    <property type="match status" value="1"/>
</dbReference>
<dbReference type="Gramene" id="TVU40359">
    <property type="protein sequence ID" value="TVU40359"/>
    <property type="gene ID" value="EJB05_13820"/>
</dbReference>
<dbReference type="AlphaFoldDB" id="A0A5J9VVV0"/>
<dbReference type="Gramene" id="TVU40353">
    <property type="protein sequence ID" value="TVU40353"/>
    <property type="gene ID" value="EJB05_13814"/>
</dbReference>
<dbReference type="SUPFAM" id="SSF81383">
    <property type="entry name" value="F-box domain"/>
    <property type="match status" value="1"/>
</dbReference>
<evidence type="ECO:0000313" key="4">
    <source>
        <dbReference type="Proteomes" id="UP000324897"/>
    </source>
</evidence>
<dbReference type="Pfam" id="PF23635">
    <property type="entry name" value="Beta-prop_AT5G49610-like"/>
    <property type="match status" value="1"/>
</dbReference>
<dbReference type="Gene3D" id="1.20.1280.50">
    <property type="match status" value="1"/>
</dbReference>
<dbReference type="EMBL" id="RWGY01000007">
    <property type="protein sequence ID" value="TVU40353.1"/>
    <property type="molecule type" value="Genomic_DNA"/>
</dbReference>
<keyword evidence="4" id="KW-1185">Reference proteome</keyword>
<dbReference type="EMBL" id="RWGY01000007">
    <property type="protein sequence ID" value="TVU40359.1"/>
    <property type="molecule type" value="Genomic_DNA"/>
</dbReference>
<organism evidence="3 4">
    <name type="scientific">Eragrostis curvula</name>
    <name type="common">weeping love grass</name>
    <dbReference type="NCBI Taxonomy" id="38414"/>
    <lineage>
        <taxon>Eukaryota</taxon>
        <taxon>Viridiplantae</taxon>
        <taxon>Streptophyta</taxon>
        <taxon>Embryophyta</taxon>
        <taxon>Tracheophyta</taxon>
        <taxon>Spermatophyta</taxon>
        <taxon>Magnoliopsida</taxon>
        <taxon>Liliopsida</taxon>
        <taxon>Poales</taxon>
        <taxon>Poaceae</taxon>
        <taxon>PACMAD clade</taxon>
        <taxon>Chloridoideae</taxon>
        <taxon>Eragrostideae</taxon>
        <taxon>Eragrostidinae</taxon>
        <taxon>Eragrostis</taxon>
    </lineage>
</organism>
<proteinExistence type="predicted"/>
<dbReference type="Pfam" id="PF00646">
    <property type="entry name" value="F-box"/>
    <property type="match status" value="1"/>
</dbReference>
<dbReference type="InterPro" id="IPR001810">
    <property type="entry name" value="F-box_dom"/>
</dbReference>
<feature type="domain" description="F-box" evidence="1">
    <location>
        <begin position="12"/>
        <end position="55"/>
    </location>
</feature>
<reference evidence="3 4" key="1">
    <citation type="journal article" date="2019" name="Sci. Rep.">
        <title>A high-quality genome of Eragrostis curvula grass provides insights into Poaceae evolution and supports new strategies to enhance forage quality.</title>
        <authorList>
            <person name="Carballo J."/>
            <person name="Santos B.A.C.M."/>
            <person name="Zappacosta D."/>
            <person name="Garbus I."/>
            <person name="Selva J.P."/>
            <person name="Gallo C.A."/>
            <person name="Diaz A."/>
            <person name="Albertini E."/>
            <person name="Caccamo M."/>
            <person name="Echenique V."/>
        </authorList>
    </citation>
    <scope>NUCLEOTIDE SEQUENCE [LARGE SCALE GENOMIC DNA]</scope>
    <source>
        <strain evidence="4">cv. Victoria</strain>
        <tissue evidence="3">Leaf</tissue>
    </source>
</reference>
<name>A0A5J9VVV0_9POAL</name>
<dbReference type="InterPro" id="IPR056594">
    <property type="entry name" value="AT5G49610-like_b-prop"/>
</dbReference>
<dbReference type="PANTHER" id="PTHR32133:SF386">
    <property type="entry name" value="F-BOX DOMAIN-CONTAINING PROTEIN"/>
    <property type="match status" value="1"/>
</dbReference>
<evidence type="ECO:0000313" key="3">
    <source>
        <dbReference type="EMBL" id="TVU40359.1"/>
    </source>
</evidence>
<sequence>MPPPPRRSPAALMDELVEEVFLRFPPEDPKHLLRAALVCKSWCRIVSDPGFRRRFRQLHRTAPMLGFLYNLNEFSIFAPTCSFRPSGAARRNGSVIDARHGRVLLLLHIGSWDFREECPLNNPFVVWDPITNDRTELPLLPWMFSYHYSSEVGAWSEKASLPHPGCGINLLPSALVSNALYFLGWTWKAILEYDLGTGKMSVIRVPPSDSFMRIMLITTEHAGLGLAAVVNSKLCLWSREVTSDSENDAGWVESRVIELKTLFPAEVLSAPLFVAGFAEGVDIVFVRTRRELFTIDLKSVRVTKTKHWEQPRHVRDEKWVA</sequence>
<dbReference type="Proteomes" id="UP000324897">
    <property type="component" value="Chromosome 4"/>
</dbReference>
<evidence type="ECO:0000313" key="2">
    <source>
        <dbReference type="EMBL" id="TVU40353.1"/>
    </source>
</evidence>
<accession>A0A5J9VVV0</accession>
<evidence type="ECO:0000259" key="1">
    <source>
        <dbReference type="SMART" id="SM00256"/>
    </source>
</evidence>
<protein>
    <recommendedName>
        <fullName evidence="1">F-box domain-containing protein</fullName>
    </recommendedName>
</protein>